<evidence type="ECO:0000313" key="2">
    <source>
        <dbReference type="EMBL" id="GJT41563.1"/>
    </source>
</evidence>
<reference evidence="2" key="1">
    <citation type="journal article" date="2022" name="Int. J. Mol. Sci.">
        <title>Draft Genome of Tanacetum Coccineum: Genomic Comparison of Closely Related Tanacetum-Family Plants.</title>
        <authorList>
            <person name="Yamashiro T."/>
            <person name="Shiraishi A."/>
            <person name="Nakayama K."/>
            <person name="Satake H."/>
        </authorList>
    </citation>
    <scope>NUCLEOTIDE SEQUENCE</scope>
</reference>
<keyword evidence="3" id="KW-1185">Reference proteome</keyword>
<dbReference type="Proteomes" id="UP001151760">
    <property type="component" value="Unassembled WGS sequence"/>
</dbReference>
<comment type="caution">
    <text evidence="2">The sequence shown here is derived from an EMBL/GenBank/DDBJ whole genome shotgun (WGS) entry which is preliminary data.</text>
</comment>
<gene>
    <name evidence="2" type="ORF">Tco_0941428</name>
</gene>
<evidence type="ECO:0000256" key="1">
    <source>
        <dbReference type="SAM" id="MobiDB-lite"/>
    </source>
</evidence>
<dbReference type="EMBL" id="BQNB010015573">
    <property type="protein sequence ID" value="GJT41563.1"/>
    <property type="molecule type" value="Genomic_DNA"/>
</dbReference>
<organism evidence="2 3">
    <name type="scientific">Tanacetum coccineum</name>
    <dbReference type="NCBI Taxonomy" id="301880"/>
    <lineage>
        <taxon>Eukaryota</taxon>
        <taxon>Viridiplantae</taxon>
        <taxon>Streptophyta</taxon>
        <taxon>Embryophyta</taxon>
        <taxon>Tracheophyta</taxon>
        <taxon>Spermatophyta</taxon>
        <taxon>Magnoliopsida</taxon>
        <taxon>eudicotyledons</taxon>
        <taxon>Gunneridae</taxon>
        <taxon>Pentapetalae</taxon>
        <taxon>asterids</taxon>
        <taxon>campanulids</taxon>
        <taxon>Asterales</taxon>
        <taxon>Asteraceae</taxon>
        <taxon>Asteroideae</taxon>
        <taxon>Anthemideae</taxon>
        <taxon>Anthemidinae</taxon>
        <taxon>Tanacetum</taxon>
    </lineage>
</organism>
<sequence>MAISVISISLDSSEDSMGTPVGRRHLSYHPTCNSPTHLNTASLDYSPVSDLESDLSEDPSSDHIPPLPAISPYLSSDDDTTNSDTPDTPPSPTYGMPFTEIAASTQRSPIIPHRRVMILSPGQLIPHGRPYR</sequence>
<feature type="compositionally biased region" description="Polar residues" evidence="1">
    <location>
        <begin position="30"/>
        <end position="43"/>
    </location>
</feature>
<reference evidence="2" key="2">
    <citation type="submission" date="2022-01" db="EMBL/GenBank/DDBJ databases">
        <authorList>
            <person name="Yamashiro T."/>
            <person name="Shiraishi A."/>
            <person name="Satake H."/>
            <person name="Nakayama K."/>
        </authorList>
    </citation>
    <scope>NUCLEOTIDE SEQUENCE</scope>
</reference>
<protein>
    <submittedName>
        <fullName evidence="2">Uncharacterized protein</fullName>
    </submittedName>
</protein>
<proteinExistence type="predicted"/>
<accession>A0ABQ5DTH7</accession>
<feature type="region of interest" description="Disordered" evidence="1">
    <location>
        <begin position="1"/>
        <end position="98"/>
    </location>
</feature>
<feature type="compositionally biased region" description="Polar residues" evidence="1">
    <location>
        <begin position="1"/>
        <end position="11"/>
    </location>
</feature>
<name>A0ABQ5DTH7_9ASTR</name>
<evidence type="ECO:0000313" key="3">
    <source>
        <dbReference type="Proteomes" id="UP001151760"/>
    </source>
</evidence>